<feature type="chain" id="PRO_5024522169" description="Aspartate 1-decarboxylase beta chain" evidence="9">
    <location>
        <begin position="1"/>
        <end position="24"/>
    </location>
</feature>
<dbReference type="GO" id="GO:0006523">
    <property type="term" value="P:alanine biosynthetic process"/>
    <property type="evidence" value="ECO:0007669"/>
    <property type="project" value="InterPro"/>
</dbReference>
<organism evidence="10 11">
    <name type="scientific">Nesterenkonia sphaerica</name>
    <dbReference type="NCBI Taxonomy" id="1804988"/>
    <lineage>
        <taxon>Bacteria</taxon>
        <taxon>Bacillati</taxon>
        <taxon>Actinomycetota</taxon>
        <taxon>Actinomycetes</taxon>
        <taxon>Micrococcales</taxon>
        <taxon>Micrococcaceae</taxon>
        <taxon>Nesterenkonia</taxon>
    </lineage>
</organism>
<dbReference type="AlphaFoldDB" id="A0A5R9AKQ9"/>
<keyword evidence="5 9" id="KW-0865">Zymogen</keyword>
<dbReference type="OrthoDB" id="9803983at2"/>
<comment type="cofactor">
    <cofactor evidence="9">
        <name>pyruvate</name>
        <dbReference type="ChEBI" id="CHEBI:15361"/>
    </cofactor>
    <text evidence="9">Binds 1 pyruvoyl group covalently per subunit.</text>
</comment>
<accession>A0A5R9AKQ9</accession>
<evidence type="ECO:0000256" key="8">
    <source>
        <dbReference type="ARBA" id="ARBA00023317"/>
    </source>
</evidence>
<dbReference type="GO" id="GO:0004068">
    <property type="term" value="F:aspartate 1-decarboxylase activity"/>
    <property type="evidence" value="ECO:0007669"/>
    <property type="project" value="UniProtKB-UniRule"/>
</dbReference>
<keyword evidence="1 9" id="KW-0963">Cytoplasm</keyword>
<evidence type="ECO:0000256" key="1">
    <source>
        <dbReference type="ARBA" id="ARBA00022490"/>
    </source>
</evidence>
<dbReference type="InterPro" id="IPR009010">
    <property type="entry name" value="Asp_de-COase-like_dom_sf"/>
</dbReference>
<dbReference type="Gene3D" id="2.40.40.20">
    <property type="match status" value="1"/>
</dbReference>
<comment type="subunit">
    <text evidence="9">Heterooctamer of four alpha and four beta subunits.</text>
</comment>
<feature type="chain" id="PRO_5024522168" description="Aspartate 1-decarboxylase alpha chain" evidence="9">
    <location>
        <begin position="25"/>
        <end position="76"/>
    </location>
</feature>
<proteinExistence type="inferred from homology"/>
<comment type="caution">
    <text evidence="9">Lacks conserved residue(s) required for the propagation of feature annotation.</text>
</comment>
<dbReference type="Proteomes" id="UP000306544">
    <property type="component" value="Unassembled WGS sequence"/>
</dbReference>
<keyword evidence="2 9" id="KW-0566">Pantothenate biosynthesis</keyword>
<comment type="catalytic activity">
    <reaction evidence="9">
        <text>L-aspartate + H(+) = beta-alanine + CO2</text>
        <dbReference type="Rhea" id="RHEA:19497"/>
        <dbReference type="ChEBI" id="CHEBI:15378"/>
        <dbReference type="ChEBI" id="CHEBI:16526"/>
        <dbReference type="ChEBI" id="CHEBI:29991"/>
        <dbReference type="ChEBI" id="CHEBI:57966"/>
        <dbReference type="EC" id="4.1.1.11"/>
    </reaction>
</comment>
<evidence type="ECO:0000256" key="9">
    <source>
        <dbReference type="HAMAP-Rule" id="MF_00446"/>
    </source>
</evidence>
<protein>
    <recommendedName>
        <fullName evidence="9">Aspartate 1-decarboxylase</fullName>
        <ecNumber evidence="9">4.1.1.11</ecNumber>
    </recommendedName>
    <alternativeName>
        <fullName evidence="9">Aspartate alpha-decarboxylase</fullName>
    </alternativeName>
    <component>
        <recommendedName>
            <fullName evidence="9">Aspartate 1-decarboxylase beta chain</fullName>
        </recommendedName>
    </component>
    <component>
        <recommendedName>
            <fullName evidence="9">Aspartate 1-decarboxylase alpha chain</fullName>
        </recommendedName>
    </component>
</protein>
<keyword evidence="3 9" id="KW-0210">Decarboxylase</keyword>
<evidence type="ECO:0000256" key="6">
    <source>
        <dbReference type="ARBA" id="ARBA00023239"/>
    </source>
</evidence>
<sequence length="76" mass="7896">MLRTMLGGKIHRATVTHADLHYVGSVTVDAELLRAADILEGEKVDIVDITNGARLSTYAIAGGLSSSLCTGVISIG</sequence>
<feature type="binding site" evidence="9">
    <location>
        <position position="57"/>
    </location>
    <ligand>
        <name>substrate</name>
    </ligand>
</feature>
<keyword evidence="11" id="KW-1185">Reference proteome</keyword>
<evidence type="ECO:0000256" key="3">
    <source>
        <dbReference type="ARBA" id="ARBA00022793"/>
    </source>
</evidence>
<dbReference type="InterPro" id="IPR003190">
    <property type="entry name" value="Asp_decarbox"/>
</dbReference>
<evidence type="ECO:0000256" key="5">
    <source>
        <dbReference type="ARBA" id="ARBA00023145"/>
    </source>
</evidence>
<dbReference type="HAMAP" id="MF_00446">
    <property type="entry name" value="PanD"/>
    <property type="match status" value="1"/>
</dbReference>
<dbReference type="PANTHER" id="PTHR21012:SF0">
    <property type="entry name" value="ASPARTATE 1-DECARBOXYLASE"/>
    <property type="match status" value="1"/>
</dbReference>
<keyword evidence="6 9" id="KW-0456">Lyase</keyword>
<keyword evidence="7 9" id="KW-0704">Schiff base</keyword>
<comment type="PTM">
    <text evidence="9">Is synthesized initially as an inactive proenzyme, which is activated by self-cleavage at a specific serine bond to produce a beta-subunit with a hydroxyl group at its C-terminus and an alpha-subunit with a pyruvoyl group at its N-terminus.</text>
</comment>
<keyword evidence="8 9" id="KW-0670">Pyruvate</keyword>
<comment type="function">
    <text evidence="9">Catalyzes the pyruvoyl-dependent decarboxylation of aspartate to produce beta-alanine.</text>
</comment>
<comment type="subcellular location">
    <subcellularLocation>
        <location evidence="9">Cytoplasm</location>
    </subcellularLocation>
</comment>
<dbReference type="SUPFAM" id="SSF50692">
    <property type="entry name" value="ADC-like"/>
    <property type="match status" value="1"/>
</dbReference>
<dbReference type="GO" id="GO:0015940">
    <property type="term" value="P:pantothenate biosynthetic process"/>
    <property type="evidence" value="ECO:0007669"/>
    <property type="project" value="UniProtKB-UniRule"/>
</dbReference>
<dbReference type="UniPathway" id="UPA00028">
    <property type="reaction ID" value="UER00002"/>
</dbReference>
<keyword evidence="4 9" id="KW-0068">Autocatalytic cleavage</keyword>
<evidence type="ECO:0000256" key="4">
    <source>
        <dbReference type="ARBA" id="ARBA00022813"/>
    </source>
</evidence>
<evidence type="ECO:0000256" key="2">
    <source>
        <dbReference type="ARBA" id="ARBA00022655"/>
    </source>
</evidence>
<evidence type="ECO:0000256" key="7">
    <source>
        <dbReference type="ARBA" id="ARBA00023270"/>
    </source>
</evidence>
<dbReference type="EMBL" id="VAWA01000003">
    <property type="protein sequence ID" value="TLP79040.1"/>
    <property type="molecule type" value="Genomic_DNA"/>
</dbReference>
<dbReference type="GO" id="GO:0005829">
    <property type="term" value="C:cytosol"/>
    <property type="evidence" value="ECO:0007669"/>
    <property type="project" value="TreeGrafter"/>
</dbReference>
<dbReference type="PANTHER" id="PTHR21012">
    <property type="entry name" value="ASPARTATE 1-DECARBOXYLASE"/>
    <property type="match status" value="1"/>
</dbReference>
<name>A0A5R9AKQ9_9MICC</name>
<dbReference type="EC" id="4.1.1.11" evidence="9"/>
<dbReference type="Pfam" id="PF02261">
    <property type="entry name" value="Asp_decarbox"/>
    <property type="match status" value="1"/>
</dbReference>
<evidence type="ECO:0000313" key="11">
    <source>
        <dbReference type="Proteomes" id="UP000306544"/>
    </source>
</evidence>
<feature type="active site" description="Schiff-base intermediate with substrate; via pyruvic acid" evidence="9">
    <location>
        <position position="25"/>
    </location>
</feature>
<comment type="pathway">
    <text evidence="9">Cofactor biosynthesis; (R)-pantothenate biosynthesis; beta-alanine from L-aspartate: step 1/1.</text>
</comment>
<reference evidence="10 11" key="1">
    <citation type="submission" date="2019-05" db="EMBL/GenBank/DDBJ databases">
        <title>Nesterenkonia sp. GY239, isolated from the Southern Atlantic Ocean.</title>
        <authorList>
            <person name="Zhang G."/>
        </authorList>
    </citation>
    <scope>NUCLEOTIDE SEQUENCE [LARGE SCALE GENOMIC DNA]</scope>
    <source>
        <strain evidence="10 11">GY239</strain>
    </source>
</reference>
<comment type="similarity">
    <text evidence="9">Belongs to the PanD family.</text>
</comment>
<feature type="modified residue" description="Pyruvic acid (Ser)" evidence="9">
    <location>
        <position position="25"/>
    </location>
</feature>
<feature type="active site" description="Proton donor" evidence="9">
    <location>
        <position position="58"/>
    </location>
</feature>
<comment type="caution">
    <text evidence="10">The sequence shown here is derived from an EMBL/GenBank/DDBJ whole genome shotgun (WGS) entry which is preliminary data.</text>
</comment>
<gene>
    <name evidence="9" type="primary">panD</name>
    <name evidence="10" type="ORF">FEF27_04090</name>
</gene>
<evidence type="ECO:0000313" key="10">
    <source>
        <dbReference type="EMBL" id="TLP79040.1"/>
    </source>
</evidence>